<evidence type="ECO:0000256" key="1">
    <source>
        <dbReference type="SAM" id="Phobius"/>
    </source>
</evidence>
<accession>A0AAI9X4N9</accession>
<protein>
    <submittedName>
        <fullName evidence="2">Uncharacterized protein</fullName>
    </submittedName>
</protein>
<keyword evidence="1" id="KW-0812">Transmembrane</keyword>
<proteinExistence type="predicted"/>
<reference evidence="2" key="2">
    <citation type="journal article" date="2016" name="Fungal Biol.">
        <title>Ochratoxin A production by Penicillium thymicola.</title>
        <authorList>
            <person name="Nguyen H.D.T."/>
            <person name="McMullin D.R."/>
            <person name="Ponomareva E."/>
            <person name="Riley R."/>
            <person name="Pomraning K.R."/>
            <person name="Baker S.E."/>
            <person name="Seifert K.A."/>
        </authorList>
    </citation>
    <scope>NUCLEOTIDE SEQUENCE</scope>
    <source>
        <strain evidence="2">DAOM 180753</strain>
    </source>
</reference>
<keyword evidence="1" id="KW-1133">Transmembrane helix</keyword>
<keyword evidence="1" id="KW-0472">Membrane</keyword>
<sequence>MDVEYGRLPSRQITFHSNQLSPSFMFWPLQSRSRLNSKSYENTTDYIKSEIGLKGGTAYMVLYGNGTCGSSFFLYLVIFTIYLL</sequence>
<dbReference type="AlphaFoldDB" id="A0AAI9X4N9"/>
<comment type="caution">
    <text evidence="2">The sequence shown here is derived from an EMBL/GenBank/DDBJ whole genome shotgun (WGS) entry which is preliminary data.</text>
</comment>
<evidence type="ECO:0000313" key="2">
    <source>
        <dbReference type="EMBL" id="KAJ9483851.1"/>
    </source>
</evidence>
<keyword evidence="3" id="KW-1185">Reference proteome</keyword>
<organism evidence="2 3">
    <name type="scientific">Penicillium thymicola</name>
    <dbReference type="NCBI Taxonomy" id="293382"/>
    <lineage>
        <taxon>Eukaryota</taxon>
        <taxon>Fungi</taxon>
        <taxon>Dikarya</taxon>
        <taxon>Ascomycota</taxon>
        <taxon>Pezizomycotina</taxon>
        <taxon>Eurotiomycetes</taxon>
        <taxon>Eurotiomycetidae</taxon>
        <taxon>Eurotiales</taxon>
        <taxon>Aspergillaceae</taxon>
        <taxon>Penicillium</taxon>
    </lineage>
</organism>
<evidence type="ECO:0000313" key="3">
    <source>
        <dbReference type="Proteomes" id="UP001227192"/>
    </source>
</evidence>
<gene>
    <name evidence="2" type="ORF">VN97_g9537</name>
</gene>
<dbReference type="Proteomes" id="UP001227192">
    <property type="component" value="Unassembled WGS sequence"/>
</dbReference>
<reference evidence="2" key="1">
    <citation type="submission" date="2015-06" db="EMBL/GenBank/DDBJ databases">
        <authorList>
            <person name="Nguyen H."/>
        </authorList>
    </citation>
    <scope>NUCLEOTIDE SEQUENCE</scope>
    <source>
        <strain evidence="2">DAOM 180753</strain>
    </source>
</reference>
<dbReference type="EMBL" id="LACB01000391">
    <property type="protein sequence ID" value="KAJ9483851.1"/>
    <property type="molecule type" value="Genomic_DNA"/>
</dbReference>
<feature type="transmembrane region" description="Helical" evidence="1">
    <location>
        <begin position="62"/>
        <end position="83"/>
    </location>
</feature>
<name>A0AAI9X4N9_PENTH</name>